<evidence type="ECO:0000313" key="2">
    <source>
        <dbReference type="EMBL" id="GAM57487.1"/>
    </source>
</evidence>
<name>A0A0B8NYV5_9VIBR</name>
<dbReference type="InterPro" id="IPR052566">
    <property type="entry name" value="Non-lysos_glucosylceramidase"/>
</dbReference>
<dbReference type="PANTHER" id="PTHR12654">
    <property type="entry name" value="BILE ACID BETA-GLUCOSIDASE-RELATED"/>
    <property type="match status" value="1"/>
</dbReference>
<dbReference type="Gene3D" id="1.50.10.10">
    <property type="match status" value="1"/>
</dbReference>
<comment type="caution">
    <text evidence="2">The sequence shown here is derived from an EMBL/GenBank/DDBJ whole genome shotgun (WGS) entry which is preliminary data.</text>
</comment>
<dbReference type="GO" id="GO:0008422">
    <property type="term" value="F:beta-glucosidase activity"/>
    <property type="evidence" value="ECO:0007669"/>
    <property type="project" value="TreeGrafter"/>
</dbReference>
<dbReference type="Pfam" id="PF04685">
    <property type="entry name" value="DUF608"/>
    <property type="match status" value="1"/>
</dbReference>
<dbReference type="InterPro" id="IPR008928">
    <property type="entry name" value="6-hairpin_glycosidase_sf"/>
</dbReference>
<sequence length="398" mass="44132">MVYRHYQKTGNREVVESCWEAILESLSYLESLIEPGDQLPLTRGTDDTFDNLSSHGISIYCASLWAAGLKAASSLAELMGNADMAIELEAKSSAVVAEVEESLWDEERGYYHFFVTPIQTKHLTGEGAEALNAMGIPATGNSIEDKNALNLYLNQRDDLSVDKLTERRVKKHALKQQAPQAFTSDFDAILDLDSDNSFGDAMLADSYLKLTSGSGLFKSERVQRSLEFTRQTNFLGNSPKVGVANMTLCDGMPHEAFQAQDVWIGVQFSVATALKLSDKPILAEELMDTTYQALYSLARIPFAAPEGFNASCAVDEELLNGLGVHAEESKAWVEVLKEQSILLSDGRVNPDADLNMFELEHQQLQHHQAKVMELVAQTSLKYTAGRYFRPGMIFAYLY</sequence>
<evidence type="ECO:0000313" key="3">
    <source>
        <dbReference type="Proteomes" id="UP000031671"/>
    </source>
</evidence>
<keyword evidence="3" id="KW-1185">Reference proteome</keyword>
<reference evidence="2 3" key="1">
    <citation type="submission" date="2015-01" db="EMBL/GenBank/DDBJ databases">
        <title>Vibrio sp. C1 JCM 19231 whole genome shotgun sequence.</title>
        <authorList>
            <person name="Sawabe T."/>
            <person name="Meirelles P."/>
            <person name="Feng G."/>
            <person name="Sayaka M."/>
            <person name="Hattori M."/>
            <person name="Ohkuma M."/>
        </authorList>
    </citation>
    <scope>NUCLEOTIDE SEQUENCE [LARGE SCALE GENOMIC DNA]</scope>
    <source>
        <strain evidence="3">JCM 19231</strain>
    </source>
</reference>
<dbReference type="PANTHER" id="PTHR12654:SF0">
    <property type="entry name" value="NON-LYSOSOMAL GLUCOSYLCERAMIDASE"/>
    <property type="match status" value="1"/>
</dbReference>
<dbReference type="GO" id="GO:0005975">
    <property type="term" value="P:carbohydrate metabolic process"/>
    <property type="evidence" value="ECO:0007669"/>
    <property type="project" value="InterPro"/>
</dbReference>
<dbReference type="SUPFAM" id="SSF48208">
    <property type="entry name" value="Six-hairpin glycosidases"/>
    <property type="match status" value="1"/>
</dbReference>
<organism evidence="2 3">
    <name type="scientific">Vibrio ishigakensis</name>
    <dbReference type="NCBI Taxonomy" id="1481914"/>
    <lineage>
        <taxon>Bacteria</taxon>
        <taxon>Pseudomonadati</taxon>
        <taxon>Pseudomonadota</taxon>
        <taxon>Gammaproteobacteria</taxon>
        <taxon>Vibrionales</taxon>
        <taxon>Vibrionaceae</taxon>
        <taxon>Vibrio</taxon>
    </lineage>
</organism>
<dbReference type="InterPro" id="IPR012341">
    <property type="entry name" value="6hp_glycosidase-like_sf"/>
</dbReference>
<evidence type="ECO:0000259" key="1">
    <source>
        <dbReference type="Pfam" id="PF04685"/>
    </source>
</evidence>
<dbReference type="Proteomes" id="UP000031671">
    <property type="component" value="Unassembled WGS sequence"/>
</dbReference>
<dbReference type="EMBL" id="BBRZ01000055">
    <property type="protein sequence ID" value="GAM57487.1"/>
    <property type="molecule type" value="Genomic_DNA"/>
</dbReference>
<proteinExistence type="predicted"/>
<dbReference type="AlphaFoldDB" id="A0A0B8NYV5"/>
<protein>
    <recommendedName>
        <fullName evidence="1">Glycosyl-hydrolase family 116 catalytic region domain-containing protein</fullName>
    </recommendedName>
</protein>
<reference evidence="2 3" key="2">
    <citation type="submission" date="2015-01" db="EMBL/GenBank/DDBJ databases">
        <authorList>
            <consortium name="NBRP consortium"/>
            <person name="Sawabe T."/>
            <person name="Meirelles P."/>
            <person name="Feng G."/>
            <person name="Sayaka M."/>
            <person name="Hattori M."/>
            <person name="Ohkuma M."/>
        </authorList>
    </citation>
    <scope>NUCLEOTIDE SEQUENCE [LARGE SCALE GENOMIC DNA]</scope>
    <source>
        <strain evidence="3">JCM 19231</strain>
    </source>
</reference>
<accession>A0A0B8NYV5</accession>
<gene>
    <name evidence="2" type="ORF">JCM19231_2636</name>
</gene>
<dbReference type="InterPro" id="IPR006775">
    <property type="entry name" value="GH116_catalytic"/>
</dbReference>
<feature type="domain" description="Glycosyl-hydrolase family 116 catalytic region" evidence="1">
    <location>
        <begin position="1"/>
        <end position="310"/>
    </location>
</feature>